<dbReference type="Gene3D" id="2.160.20.10">
    <property type="entry name" value="Single-stranded right-handed beta-helix, Pectin lyase-like"/>
    <property type="match status" value="1"/>
</dbReference>
<dbReference type="Proteomes" id="UP001465668">
    <property type="component" value="Unassembled WGS sequence"/>
</dbReference>
<dbReference type="EMBL" id="JARVKM010000005">
    <property type="protein sequence ID" value="KAK9780708.1"/>
    <property type="molecule type" value="Genomic_DNA"/>
</dbReference>
<accession>A0ABR2Y461</accession>
<evidence type="ECO:0000256" key="1">
    <source>
        <dbReference type="SAM" id="SignalP"/>
    </source>
</evidence>
<feature type="chain" id="PRO_5046774441" evidence="1">
    <location>
        <begin position="21"/>
        <end position="69"/>
    </location>
</feature>
<keyword evidence="3" id="KW-1185">Reference proteome</keyword>
<reference evidence="2 3" key="1">
    <citation type="submission" date="2024-02" db="EMBL/GenBank/DDBJ databases">
        <title>First draft genome assembly of two strains of Seiridium cardinale.</title>
        <authorList>
            <person name="Emiliani G."/>
            <person name="Scali E."/>
        </authorList>
    </citation>
    <scope>NUCLEOTIDE SEQUENCE [LARGE SCALE GENOMIC DNA]</scope>
    <source>
        <strain evidence="2 3">BM-138-000479</strain>
    </source>
</reference>
<evidence type="ECO:0000313" key="3">
    <source>
        <dbReference type="Proteomes" id="UP001465668"/>
    </source>
</evidence>
<gene>
    <name evidence="2" type="ORF">SCAR479_01894</name>
</gene>
<keyword evidence="2" id="KW-0456">Lyase</keyword>
<protein>
    <submittedName>
        <fullName evidence="2">Pectin lyase E</fullName>
    </submittedName>
</protein>
<proteinExistence type="predicted"/>
<dbReference type="InterPro" id="IPR012334">
    <property type="entry name" value="Pectin_lyas_fold"/>
</dbReference>
<name>A0ABR2Y461_9PEZI</name>
<sequence>MKPSHSTTLLSLATCQYAAAAAVSSRAMSSIVTRTPMGFGSAATGGGDATQAYPTIIDELKSYLTSDEA</sequence>
<dbReference type="GO" id="GO:0016829">
    <property type="term" value="F:lyase activity"/>
    <property type="evidence" value="ECO:0007669"/>
    <property type="project" value="UniProtKB-KW"/>
</dbReference>
<evidence type="ECO:0000313" key="2">
    <source>
        <dbReference type="EMBL" id="KAK9780708.1"/>
    </source>
</evidence>
<feature type="signal peptide" evidence="1">
    <location>
        <begin position="1"/>
        <end position="20"/>
    </location>
</feature>
<organism evidence="2 3">
    <name type="scientific">Seiridium cardinale</name>
    <dbReference type="NCBI Taxonomy" id="138064"/>
    <lineage>
        <taxon>Eukaryota</taxon>
        <taxon>Fungi</taxon>
        <taxon>Dikarya</taxon>
        <taxon>Ascomycota</taxon>
        <taxon>Pezizomycotina</taxon>
        <taxon>Sordariomycetes</taxon>
        <taxon>Xylariomycetidae</taxon>
        <taxon>Amphisphaeriales</taxon>
        <taxon>Sporocadaceae</taxon>
        <taxon>Seiridium</taxon>
    </lineage>
</organism>
<keyword evidence="1" id="KW-0732">Signal</keyword>
<comment type="caution">
    <text evidence="2">The sequence shown here is derived from an EMBL/GenBank/DDBJ whole genome shotgun (WGS) entry which is preliminary data.</text>
</comment>